<evidence type="ECO:0000313" key="12">
    <source>
        <dbReference type="Proteomes" id="UP000194003"/>
    </source>
</evidence>
<keyword evidence="5" id="KW-1003">Cell membrane</keyword>
<evidence type="ECO:0000256" key="10">
    <source>
        <dbReference type="ARBA" id="ARBA00030772"/>
    </source>
</evidence>
<protein>
    <recommendedName>
        <fullName evidence="3">Type II secretion system protein N</fullName>
    </recommendedName>
    <alternativeName>
        <fullName evidence="10">General secretion pathway protein N</fullName>
    </alternativeName>
</protein>
<keyword evidence="6" id="KW-0997">Cell inner membrane</keyword>
<proteinExistence type="inferred from homology"/>
<evidence type="ECO:0000256" key="5">
    <source>
        <dbReference type="ARBA" id="ARBA00022475"/>
    </source>
</evidence>
<evidence type="ECO:0000256" key="6">
    <source>
        <dbReference type="ARBA" id="ARBA00022519"/>
    </source>
</evidence>
<dbReference type="GO" id="GO:0015627">
    <property type="term" value="C:type II protein secretion system complex"/>
    <property type="evidence" value="ECO:0007669"/>
    <property type="project" value="InterPro"/>
</dbReference>
<keyword evidence="9" id="KW-0472">Membrane</keyword>
<evidence type="ECO:0000256" key="2">
    <source>
        <dbReference type="ARBA" id="ARBA00007208"/>
    </source>
</evidence>
<keyword evidence="12" id="KW-1185">Reference proteome</keyword>
<dbReference type="EMBL" id="LVJN01000018">
    <property type="protein sequence ID" value="OSM05325.1"/>
    <property type="molecule type" value="Genomic_DNA"/>
</dbReference>
<keyword evidence="7" id="KW-0812">Transmembrane</keyword>
<evidence type="ECO:0000256" key="8">
    <source>
        <dbReference type="ARBA" id="ARBA00022927"/>
    </source>
</evidence>
<evidence type="ECO:0000313" key="11">
    <source>
        <dbReference type="EMBL" id="OSM05325.1"/>
    </source>
</evidence>
<dbReference type="STRING" id="1434232.MAIT1_03498"/>
<comment type="subcellular location">
    <subcellularLocation>
        <location evidence="1">Cell inner membrane</location>
    </subcellularLocation>
</comment>
<name>A0A1Y2K967_9PROT</name>
<comment type="similarity">
    <text evidence="2">Belongs to the GSP N family.</text>
</comment>
<comment type="caution">
    <text evidence="11">The sequence shown here is derived from an EMBL/GenBank/DDBJ whole genome shotgun (WGS) entry which is preliminary data.</text>
</comment>
<dbReference type="GO" id="GO:0015628">
    <property type="term" value="P:protein secretion by the type II secretion system"/>
    <property type="evidence" value="ECO:0007669"/>
    <property type="project" value="InterPro"/>
</dbReference>
<evidence type="ECO:0000256" key="9">
    <source>
        <dbReference type="ARBA" id="ARBA00023136"/>
    </source>
</evidence>
<evidence type="ECO:0000256" key="4">
    <source>
        <dbReference type="ARBA" id="ARBA00022448"/>
    </source>
</evidence>
<dbReference type="Proteomes" id="UP000194003">
    <property type="component" value="Unassembled WGS sequence"/>
</dbReference>
<gene>
    <name evidence="11" type="ORF">MAIT1_03498</name>
</gene>
<dbReference type="GO" id="GO:0005886">
    <property type="term" value="C:plasma membrane"/>
    <property type="evidence" value="ECO:0007669"/>
    <property type="project" value="UniProtKB-SubCell"/>
</dbReference>
<dbReference type="AlphaFoldDB" id="A0A1Y2K967"/>
<dbReference type="InterPro" id="IPR022792">
    <property type="entry name" value="T2SS_protein-GspN"/>
</dbReference>
<evidence type="ECO:0000256" key="3">
    <source>
        <dbReference type="ARBA" id="ARBA00021563"/>
    </source>
</evidence>
<accession>A0A1Y2K967</accession>
<reference evidence="11 12" key="1">
    <citation type="journal article" date="2016" name="BMC Genomics">
        <title>Combined genomic and structural analyses of a cultured magnetotactic bacterium reveals its niche adaptation to a dynamic environment.</title>
        <authorList>
            <person name="Araujo A.C."/>
            <person name="Morillo V."/>
            <person name="Cypriano J."/>
            <person name="Teixeira L.C."/>
            <person name="Leao P."/>
            <person name="Lyra S."/>
            <person name="Almeida L.G."/>
            <person name="Bazylinski D.A."/>
            <person name="Vasconcellos A.T."/>
            <person name="Abreu F."/>
            <person name="Lins U."/>
        </authorList>
    </citation>
    <scope>NUCLEOTIDE SEQUENCE [LARGE SCALE GENOMIC DNA]</scope>
    <source>
        <strain evidence="11 12">IT-1</strain>
    </source>
</reference>
<keyword evidence="4" id="KW-0813">Transport</keyword>
<evidence type="ECO:0000256" key="7">
    <source>
        <dbReference type="ARBA" id="ARBA00022692"/>
    </source>
</evidence>
<evidence type="ECO:0000256" key="1">
    <source>
        <dbReference type="ARBA" id="ARBA00004533"/>
    </source>
</evidence>
<dbReference type="Pfam" id="PF01203">
    <property type="entry name" value="T2SSN"/>
    <property type="match status" value="1"/>
</dbReference>
<sequence length="265" mass="27776">MALMSRFGGLHRGYLILGLAAYLAFVLINAPAAHLYAWSKDALQGMVQLEGVSGTIWDGHVDRLAAQGVSVDNLNWRLLPGALLSGEAAARVRMDGGDAGLQVSAHVSWSGGESVQLKEVSVRGPLEQLQRYAPAMPPGYRGNVTLDLDWLTLDNGRIASMQGRGRIANLYAGVPLNAPLGDFSANLEAISGGLRVKLASLPGAAVELEATLNLSTGGGYRLRGVIQAAQKAAPQLKRNIGYLGKSGPGGRTPMNFSGVVPGAPW</sequence>
<organism evidence="11 12">
    <name type="scientific">Magnetofaba australis IT-1</name>
    <dbReference type="NCBI Taxonomy" id="1434232"/>
    <lineage>
        <taxon>Bacteria</taxon>
        <taxon>Pseudomonadati</taxon>
        <taxon>Pseudomonadota</taxon>
        <taxon>Magnetococcia</taxon>
        <taxon>Magnetococcales</taxon>
        <taxon>Magnetococcaceae</taxon>
        <taxon>Magnetofaba</taxon>
    </lineage>
</organism>
<keyword evidence="8" id="KW-0653">Protein transport</keyword>